<accession>A0ABX0YT07</accession>
<sequence>MKDVCLPDVLAGRLGYLLKHAYAGIAGAMEEALAPFSVIPRELAVMTVIDAAREQPSQLEIAAQIGMDRTTMVGVIDSLEKKGYVERRRSDRDRRRNVVTLTPEGLTCLREADQARERVERDFLAPLDAASARALTEALQAIYRARKAAGSMLPAGRLHCGRPD</sequence>
<evidence type="ECO:0000313" key="6">
    <source>
        <dbReference type="Proteomes" id="UP000635996"/>
    </source>
</evidence>
<protein>
    <submittedName>
        <fullName evidence="5">Winged helix-turn-helix transcriptional regulator</fullName>
    </submittedName>
</protein>
<dbReference type="PRINTS" id="PR00598">
    <property type="entry name" value="HTHMARR"/>
</dbReference>
<gene>
    <name evidence="5" type="ORF">HCJ95_12335</name>
</gene>
<dbReference type="Proteomes" id="UP000635996">
    <property type="component" value="Unassembled WGS sequence"/>
</dbReference>
<keyword evidence="6" id="KW-1185">Reference proteome</keyword>
<dbReference type="SMART" id="SM00347">
    <property type="entry name" value="HTH_MARR"/>
    <property type="match status" value="1"/>
</dbReference>
<dbReference type="PANTHER" id="PTHR33164:SF95">
    <property type="entry name" value="TRANSCRIPTIONAL REGULATOR"/>
    <property type="match status" value="1"/>
</dbReference>
<reference evidence="5 6" key="1">
    <citation type="submission" date="2020-03" db="EMBL/GenBank/DDBJ databases">
        <title>WGS of actinomycetes isolated from Thailand.</title>
        <authorList>
            <person name="Thawai C."/>
        </authorList>
    </citation>
    <scope>NUCLEOTIDE SEQUENCE [LARGE SCALE GENOMIC DNA]</scope>
    <source>
        <strain evidence="5 6">NBRC 13905</strain>
    </source>
</reference>
<name>A0ABX0YT07_STRTL</name>
<dbReference type="InterPro" id="IPR023187">
    <property type="entry name" value="Tscrpt_reg_MarR-type_CS"/>
</dbReference>
<dbReference type="PROSITE" id="PS01117">
    <property type="entry name" value="HTH_MARR_1"/>
    <property type="match status" value="1"/>
</dbReference>
<dbReference type="InterPro" id="IPR036390">
    <property type="entry name" value="WH_DNA-bd_sf"/>
</dbReference>
<evidence type="ECO:0000259" key="4">
    <source>
        <dbReference type="PROSITE" id="PS50995"/>
    </source>
</evidence>
<evidence type="ECO:0000313" key="5">
    <source>
        <dbReference type="EMBL" id="NJP15059.1"/>
    </source>
</evidence>
<proteinExistence type="predicted"/>
<dbReference type="RefSeq" id="WP_168131553.1">
    <property type="nucleotide sequence ID" value="NZ_BMVZ01000014.1"/>
</dbReference>
<dbReference type="Pfam" id="PF01047">
    <property type="entry name" value="MarR"/>
    <property type="match status" value="1"/>
</dbReference>
<evidence type="ECO:0000256" key="2">
    <source>
        <dbReference type="ARBA" id="ARBA00023125"/>
    </source>
</evidence>
<keyword evidence="1" id="KW-0805">Transcription regulation</keyword>
<dbReference type="EMBL" id="JAATEL010000010">
    <property type="protein sequence ID" value="NJP15059.1"/>
    <property type="molecule type" value="Genomic_DNA"/>
</dbReference>
<comment type="caution">
    <text evidence="5">The sequence shown here is derived from an EMBL/GenBank/DDBJ whole genome shotgun (WGS) entry which is preliminary data.</text>
</comment>
<dbReference type="Gene3D" id="1.10.10.10">
    <property type="entry name" value="Winged helix-like DNA-binding domain superfamily/Winged helix DNA-binding domain"/>
    <property type="match status" value="1"/>
</dbReference>
<dbReference type="PROSITE" id="PS50995">
    <property type="entry name" value="HTH_MARR_2"/>
    <property type="match status" value="1"/>
</dbReference>
<dbReference type="InterPro" id="IPR039422">
    <property type="entry name" value="MarR/SlyA-like"/>
</dbReference>
<keyword evidence="2" id="KW-0238">DNA-binding</keyword>
<feature type="domain" description="HTH marR-type" evidence="4">
    <location>
        <begin position="11"/>
        <end position="144"/>
    </location>
</feature>
<dbReference type="PANTHER" id="PTHR33164">
    <property type="entry name" value="TRANSCRIPTIONAL REGULATOR, MARR FAMILY"/>
    <property type="match status" value="1"/>
</dbReference>
<keyword evidence="3" id="KW-0804">Transcription</keyword>
<evidence type="ECO:0000256" key="1">
    <source>
        <dbReference type="ARBA" id="ARBA00023015"/>
    </source>
</evidence>
<organism evidence="5 6">
    <name type="scientific">Streptomyces thermoviolaceus subsp. thermoviolaceus</name>
    <dbReference type="NCBI Taxonomy" id="66860"/>
    <lineage>
        <taxon>Bacteria</taxon>
        <taxon>Bacillati</taxon>
        <taxon>Actinomycetota</taxon>
        <taxon>Actinomycetes</taxon>
        <taxon>Kitasatosporales</taxon>
        <taxon>Streptomycetaceae</taxon>
        <taxon>Streptomyces</taxon>
    </lineage>
</organism>
<dbReference type="InterPro" id="IPR000835">
    <property type="entry name" value="HTH_MarR-typ"/>
</dbReference>
<evidence type="ECO:0000256" key="3">
    <source>
        <dbReference type="ARBA" id="ARBA00023163"/>
    </source>
</evidence>
<dbReference type="SUPFAM" id="SSF46785">
    <property type="entry name" value="Winged helix' DNA-binding domain"/>
    <property type="match status" value="1"/>
</dbReference>
<dbReference type="InterPro" id="IPR036388">
    <property type="entry name" value="WH-like_DNA-bd_sf"/>
</dbReference>